<dbReference type="InterPro" id="IPR004523">
    <property type="entry name" value="Asp-tRNA_synthase_2"/>
</dbReference>
<evidence type="ECO:0000256" key="12">
    <source>
        <dbReference type="SAM" id="MobiDB-lite"/>
    </source>
</evidence>
<dbReference type="GeneID" id="69024150"/>
<feature type="region of interest" description="Disordered" evidence="12">
    <location>
        <begin position="73"/>
        <end position="136"/>
    </location>
</feature>
<evidence type="ECO:0000313" key="14">
    <source>
        <dbReference type="EMBL" id="EEQ86457.2"/>
    </source>
</evidence>
<organism evidence="14 15">
    <name type="scientific">Ajellomyces dermatitidis (strain ER-3 / ATCC MYA-2586)</name>
    <name type="common">Blastomyces dermatitidis</name>
    <dbReference type="NCBI Taxonomy" id="559297"/>
    <lineage>
        <taxon>Eukaryota</taxon>
        <taxon>Fungi</taxon>
        <taxon>Dikarya</taxon>
        <taxon>Ascomycota</taxon>
        <taxon>Pezizomycotina</taxon>
        <taxon>Eurotiomycetes</taxon>
        <taxon>Eurotiomycetidae</taxon>
        <taxon>Onygenales</taxon>
        <taxon>Ajellomycetaceae</taxon>
        <taxon>Blastomyces</taxon>
    </lineage>
</organism>
<dbReference type="Proteomes" id="UP000002039">
    <property type="component" value="Unassembled WGS sequence"/>
</dbReference>
<evidence type="ECO:0000256" key="2">
    <source>
        <dbReference type="ARBA" id="ARBA00005312"/>
    </source>
</evidence>
<proteinExistence type="inferred from homology"/>
<evidence type="ECO:0000313" key="15">
    <source>
        <dbReference type="Proteomes" id="UP000002039"/>
    </source>
</evidence>
<dbReference type="InterPro" id="IPR012340">
    <property type="entry name" value="NA-bd_OB-fold"/>
</dbReference>
<dbReference type="PRINTS" id="PR01042">
    <property type="entry name" value="TRNASYNTHASP"/>
</dbReference>
<name>A0ABP2ESB1_AJEDR</name>
<dbReference type="InterPro" id="IPR002312">
    <property type="entry name" value="Asp/Asn-tRNA-synth_IIb"/>
</dbReference>
<dbReference type="CDD" id="cd00776">
    <property type="entry name" value="AsxRS_core"/>
    <property type="match status" value="1"/>
</dbReference>
<sequence>MPVLDPGVPVISPRAAKSHRRRHRRNSSLNMTIKTALTKLKETARPSSDNESSTSPLKSFANFFLDRDIASSSEDLPSDDSDLLSKKQQNRQSRKLKRESRSRLSGEMSEQSRTRKRERDAQAAREEPHEMKARYGDLPLMQSRQRLREDLLKFDNVTPDSIGQEVTFRARVHHIRNMSSKLVFIILRQQITTIQGVLAEKPGAISTLMIQWAEHIRVGSIVKVKGVLTKSKVPVTGTTIHDVEIDIQGLHVIVHRQDQIPFSVYEAELPSKDVSSDGRRNHVLDRTRLSNRILDLRTDTSQSIFRIQSAVSNLFRSSLDAQGFIEIHTPKLQSSATESGASVFEVKYFTREAFLAQSPQLAKQMAIASDFERVYEIGAVFRAENSNTHRHLTEYTGLDIEMAIEEHYHEALEIVDSVLKEIFKGIYGRYRREVNIIKNQFPHEDLVWLDETPIIPFTEGIKLLNESGWRRDGEELPINEDLGTRDEIRLGELIKEKYHTDYFILDKFPKAARPFYAMEDPENPDFTNSFDIFVRGQEIVSGGQRIHDEKILEKRMKDVGINPATMEEYMEGFRWAAPPHAGAGIGLERLIMLILKLGNIRLASLFHRDPKSFQDMPDTSRILRYPESSTLEPPWEKEGYQSDGRGDQDRKFQPLDELIANYGDATSTSWPDMKYKIWRDHPTGAAVAYVPSSHGFAIIPGDPLCDPSQYSKVTIRFLRWLKAEARLKPIWILCSMPVEEILGEKLGWRTLSCVGEARIDPSRNQTAADADIAKKIRQAEREGVKVHHIPSDKPLPEDITSKIDARIKEWQANRKGPQIYLSDIKPWRSPRDYQYYYATDSTGTICAFVALARLGANSMQIKYSLDFPGAPSGTIEYLITHVVQAGARFGIKALTFGAGASSTLTPGHNMSSTKGKVLQTTYEAIAKQFGLNRKTEFRAKLGAFEEPLFIAYPRHGMGSKGIRAILNFFED</sequence>
<evidence type="ECO:0000256" key="4">
    <source>
        <dbReference type="ARBA" id="ARBA00022490"/>
    </source>
</evidence>
<evidence type="ECO:0000259" key="13">
    <source>
        <dbReference type="PROSITE" id="PS50862"/>
    </source>
</evidence>
<dbReference type="Gene3D" id="3.30.930.10">
    <property type="entry name" value="Bira Bifunctional Protein, Domain 2"/>
    <property type="match status" value="1"/>
</dbReference>
<keyword evidence="15" id="KW-1185">Reference proteome</keyword>
<keyword evidence="8" id="KW-0648">Protein biosynthesis</keyword>
<dbReference type="CDD" id="cd04320">
    <property type="entry name" value="AspRS_cyto_N"/>
    <property type="match status" value="1"/>
</dbReference>
<accession>A0ABP2ESB1</accession>
<keyword evidence="6" id="KW-0547">Nucleotide-binding</keyword>
<comment type="similarity">
    <text evidence="2">Belongs to the class-II aminoacyl-tRNA synthetase family. Type 2 subfamily.</text>
</comment>
<feature type="compositionally biased region" description="Polar residues" evidence="12">
    <location>
        <begin position="45"/>
        <end position="57"/>
    </location>
</feature>
<evidence type="ECO:0000256" key="1">
    <source>
        <dbReference type="ARBA" id="ARBA00004496"/>
    </source>
</evidence>
<dbReference type="Pfam" id="PF01336">
    <property type="entry name" value="tRNA_anti-codon"/>
    <property type="match status" value="1"/>
</dbReference>
<dbReference type="EC" id="6.1.1.12" evidence="3"/>
<dbReference type="SUPFAM" id="SSF55681">
    <property type="entry name" value="Class II aaRS and biotin synthetases"/>
    <property type="match status" value="1"/>
</dbReference>
<feature type="compositionally biased region" description="Basic and acidic residues" evidence="12">
    <location>
        <begin position="634"/>
        <end position="648"/>
    </location>
</feature>
<feature type="compositionally biased region" description="Basic and acidic residues" evidence="12">
    <location>
        <begin position="99"/>
        <end position="135"/>
    </location>
</feature>
<protein>
    <recommendedName>
        <fullName evidence="3">aspartate--tRNA ligase</fullName>
        <ecNumber evidence="3">6.1.1.12</ecNumber>
    </recommendedName>
    <alternativeName>
        <fullName evidence="10">Aspartyl-tRNA synthetase</fullName>
    </alternativeName>
</protein>
<feature type="domain" description="Aminoacyl-transfer RNA synthetases class-II family profile" evidence="13">
    <location>
        <begin position="305"/>
        <end position="626"/>
    </location>
</feature>
<evidence type="ECO:0000256" key="6">
    <source>
        <dbReference type="ARBA" id="ARBA00022741"/>
    </source>
</evidence>
<dbReference type="PANTHER" id="PTHR43450:SF2">
    <property type="entry name" value="ASPARTATE--TRNA LIGASE"/>
    <property type="match status" value="1"/>
</dbReference>
<dbReference type="NCBIfam" id="TIGR00458">
    <property type="entry name" value="aspS_nondisc"/>
    <property type="match status" value="1"/>
</dbReference>
<dbReference type="Pfam" id="PF00152">
    <property type="entry name" value="tRNA-synt_2"/>
    <property type="match status" value="1"/>
</dbReference>
<keyword evidence="7" id="KW-0067">ATP-binding</keyword>
<feature type="region of interest" description="Disordered" evidence="12">
    <location>
        <begin position="627"/>
        <end position="648"/>
    </location>
</feature>
<dbReference type="Gene3D" id="2.40.50.140">
    <property type="entry name" value="Nucleic acid-binding proteins"/>
    <property type="match status" value="1"/>
</dbReference>
<dbReference type="InterPro" id="IPR006195">
    <property type="entry name" value="aa-tRNA-synth_II"/>
</dbReference>
<dbReference type="Pfam" id="PF09924">
    <property type="entry name" value="LPG_synthase_C"/>
    <property type="match status" value="1"/>
</dbReference>
<evidence type="ECO:0000256" key="9">
    <source>
        <dbReference type="ARBA" id="ARBA00023146"/>
    </source>
</evidence>
<dbReference type="PANTHER" id="PTHR43450">
    <property type="entry name" value="ASPARTYL-TRNA SYNTHETASE"/>
    <property type="match status" value="1"/>
</dbReference>
<evidence type="ECO:0000256" key="5">
    <source>
        <dbReference type="ARBA" id="ARBA00022598"/>
    </source>
</evidence>
<feature type="region of interest" description="Disordered" evidence="12">
    <location>
        <begin position="1"/>
        <end position="57"/>
    </location>
</feature>
<evidence type="ECO:0000256" key="7">
    <source>
        <dbReference type="ARBA" id="ARBA00022840"/>
    </source>
</evidence>
<dbReference type="InterPro" id="IPR004364">
    <property type="entry name" value="Aa-tRNA-synt_II"/>
</dbReference>
<gene>
    <name evidence="14" type="ORF">BDCG_01577</name>
</gene>
<dbReference type="HAMAP" id="MF_02075">
    <property type="entry name" value="Asp_tRNA_synth_type2"/>
    <property type="match status" value="1"/>
</dbReference>
<dbReference type="NCBIfam" id="NF003483">
    <property type="entry name" value="PRK05159.1"/>
    <property type="match status" value="1"/>
</dbReference>
<dbReference type="PROSITE" id="PS50862">
    <property type="entry name" value="AA_TRNA_LIGASE_II"/>
    <property type="match status" value="1"/>
</dbReference>
<keyword evidence="9" id="KW-0030">Aminoacyl-tRNA synthetase</keyword>
<dbReference type="InterPro" id="IPR024320">
    <property type="entry name" value="LPG_synthase_C"/>
</dbReference>
<dbReference type="EMBL" id="EQ999974">
    <property type="protein sequence ID" value="EEQ86457.2"/>
    <property type="molecule type" value="Genomic_DNA"/>
</dbReference>
<reference evidence="15" key="1">
    <citation type="journal article" date="2015" name="PLoS Genet.">
        <title>The dynamic genome and transcriptome of the human fungal pathogen Blastomyces and close relative Emmonsia.</title>
        <authorList>
            <person name="Munoz J.F."/>
            <person name="Gauthier G.M."/>
            <person name="Desjardins C.A."/>
            <person name="Gallo J.E."/>
            <person name="Holder J."/>
            <person name="Sullivan T.D."/>
            <person name="Marty A.J."/>
            <person name="Carmen J.C."/>
            <person name="Chen Z."/>
            <person name="Ding L."/>
            <person name="Gujja S."/>
            <person name="Magrini V."/>
            <person name="Misas E."/>
            <person name="Mitreva M."/>
            <person name="Priest M."/>
            <person name="Saif S."/>
            <person name="Whiston E.A."/>
            <person name="Young S."/>
            <person name="Zeng Q."/>
            <person name="Goldman W.E."/>
            <person name="Mardis E.R."/>
            <person name="Taylor J.W."/>
            <person name="McEwen J.G."/>
            <person name="Clay O.K."/>
            <person name="Klein B.S."/>
            <person name="Cuomo C.A."/>
        </authorList>
    </citation>
    <scope>NUCLEOTIDE SEQUENCE [LARGE SCALE GENOMIC DNA]</scope>
    <source>
        <strain evidence="15">ER-3 / ATCC MYA-2586</strain>
    </source>
</reference>
<keyword evidence="5" id="KW-0436">Ligase</keyword>
<evidence type="ECO:0000256" key="10">
    <source>
        <dbReference type="ARBA" id="ARBA00033155"/>
    </source>
</evidence>
<dbReference type="RefSeq" id="XP_045274002.1">
    <property type="nucleotide sequence ID" value="XM_045417096.1"/>
</dbReference>
<dbReference type="InterPro" id="IPR004365">
    <property type="entry name" value="NA-bd_OB_tRNA"/>
</dbReference>
<feature type="compositionally biased region" description="Basic residues" evidence="12">
    <location>
        <begin position="88"/>
        <end position="98"/>
    </location>
</feature>
<keyword evidence="4" id="KW-0963">Cytoplasm</keyword>
<comment type="subcellular location">
    <subcellularLocation>
        <location evidence="1">Cytoplasm</location>
    </subcellularLocation>
</comment>
<evidence type="ECO:0000256" key="8">
    <source>
        <dbReference type="ARBA" id="ARBA00022917"/>
    </source>
</evidence>
<dbReference type="SUPFAM" id="SSF50249">
    <property type="entry name" value="Nucleic acid-binding proteins"/>
    <property type="match status" value="1"/>
</dbReference>
<evidence type="ECO:0000256" key="11">
    <source>
        <dbReference type="ARBA" id="ARBA00047904"/>
    </source>
</evidence>
<evidence type="ECO:0000256" key="3">
    <source>
        <dbReference type="ARBA" id="ARBA00012841"/>
    </source>
</evidence>
<feature type="compositionally biased region" description="Basic residues" evidence="12">
    <location>
        <begin position="16"/>
        <end position="26"/>
    </location>
</feature>
<dbReference type="InterPro" id="IPR045864">
    <property type="entry name" value="aa-tRNA-synth_II/BPL/LPL"/>
</dbReference>
<comment type="catalytic activity">
    <reaction evidence="11">
        <text>tRNA(Asp) + L-aspartate + ATP = L-aspartyl-tRNA(Asp) + AMP + diphosphate</text>
        <dbReference type="Rhea" id="RHEA:19649"/>
        <dbReference type="Rhea" id="RHEA-COMP:9660"/>
        <dbReference type="Rhea" id="RHEA-COMP:9678"/>
        <dbReference type="ChEBI" id="CHEBI:29991"/>
        <dbReference type="ChEBI" id="CHEBI:30616"/>
        <dbReference type="ChEBI" id="CHEBI:33019"/>
        <dbReference type="ChEBI" id="CHEBI:78442"/>
        <dbReference type="ChEBI" id="CHEBI:78516"/>
        <dbReference type="ChEBI" id="CHEBI:456215"/>
        <dbReference type="EC" id="6.1.1.12"/>
    </reaction>
</comment>